<organism evidence="1 2">
    <name type="scientific">Bacteroides fragilis</name>
    <dbReference type="NCBI Taxonomy" id="817"/>
    <lineage>
        <taxon>Bacteria</taxon>
        <taxon>Pseudomonadati</taxon>
        <taxon>Bacteroidota</taxon>
        <taxon>Bacteroidia</taxon>
        <taxon>Bacteroidales</taxon>
        <taxon>Bacteroidaceae</taxon>
        <taxon>Bacteroides</taxon>
    </lineage>
</organism>
<proteinExistence type="predicted"/>
<dbReference type="EMBL" id="QRZH01000008">
    <property type="protein sequence ID" value="RGV53729.1"/>
    <property type="molecule type" value="Genomic_DNA"/>
</dbReference>
<reference evidence="1 2" key="1">
    <citation type="submission" date="2018-08" db="EMBL/GenBank/DDBJ databases">
        <title>A genome reference for cultivated species of the human gut microbiota.</title>
        <authorList>
            <person name="Zou Y."/>
            <person name="Xue W."/>
            <person name="Luo G."/>
        </authorList>
    </citation>
    <scope>NUCLEOTIDE SEQUENCE [LARGE SCALE GENOMIC DNA]</scope>
    <source>
        <strain evidence="1 2">AF14-26</strain>
    </source>
</reference>
<dbReference type="AlphaFoldDB" id="A0A412Y8H1"/>
<sequence>MNHSNRVIIFWGAKDKKSLTRNFRTYFHNIIFLYCKVMNMNLKKNAGSNYIYVLYYYFCGIKIYKTKDV</sequence>
<evidence type="ECO:0000313" key="2">
    <source>
        <dbReference type="Proteomes" id="UP000286270"/>
    </source>
</evidence>
<name>A0A412Y8H1_BACFG</name>
<dbReference type="Proteomes" id="UP000286270">
    <property type="component" value="Unassembled WGS sequence"/>
</dbReference>
<accession>A0A412Y8H1</accession>
<gene>
    <name evidence="1" type="ORF">DWW08_11500</name>
</gene>
<comment type="caution">
    <text evidence="1">The sequence shown here is derived from an EMBL/GenBank/DDBJ whole genome shotgun (WGS) entry which is preliminary data.</text>
</comment>
<evidence type="ECO:0000313" key="1">
    <source>
        <dbReference type="EMBL" id="RGV53729.1"/>
    </source>
</evidence>
<protein>
    <submittedName>
        <fullName evidence="1">Uncharacterized protein</fullName>
    </submittedName>
</protein>